<dbReference type="Pfam" id="PF06500">
    <property type="entry name" value="FrsA-like"/>
    <property type="match status" value="1"/>
</dbReference>
<evidence type="ECO:0008006" key="4">
    <source>
        <dbReference type="Google" id="ProtNLM"/>
    </source>
</evidence>
<sequence>MKFSSSILAACYAGLCMARLGRLIPRDLSKDQDPVDPMYQLSVDEDFHFEIIRMLGIAPYEGADIAEVLMAIKDLKEKDMSTFSDSFYKLATHVDERAKAIDSCKHPVSARNAFFRAATYYRAADFYLHGNSSDPRIDAYWKLHRSAFDKALNLMDIPGKRTNLTSTDSNITIPAIFYSSGKPGPRPTIILCNGYDGSQEELYHFLGKSALERGYNVITYEGPGQPTVRRDQGLGFIPDWEKIGVPVIDYAASLTQVDKSAMVVMGVSLGGYLATRIAAFDNRPVAVVAIDGIYDYHDVLTCSMNPKLLEILNKGDKSTFNNLVMKNKDNLDTTARWGLDQGLWSFKSESPFDYYTMAKSYTLTGLTDKIKAPVFIGDPEQDIFFQGQPKMLAKPLGANGTLFSYNTADAAHLHCSEGATVYLSQTVYDWLDKIVSQ</sequence>
<dbReference type="EMBL" id="CDHN01000001">
    <property type="protein sequence ID" value="CEJ81347.1"/>
    <property type="molecule type" value="Genomic_DNA"/>
</dbReference>
<dbReference type="Gene3D" id="1.20.1440.110">
    <property type="entry name" value="acylaminoacyl peptidase"/>
    <property type="match status" value="1"/>
</dbReference>
<dbReference type="InterPro" id="IPR029058">
    <property type="entry name" value="AB_hydrolase_fold"/>
</dbReference>
<dbReference type="STRING" id="1531966.A0A0A1T4V9"/>
<evidence type="ECO:0000313" key="2">
    <source>
        <dbReference type="EMBL" id="CEJ81347.1"/>
    </source>
</evidence>
<gene>
    <name evidence="2" type="ORF">VHEMI01480</name>
</gene>
<dbReference type="SUPFAM" id="SSF53474">
    <property type="entry name" value="alpha/beta-Hydrolases"/>
    <property type="match status" value="1"/>
</dbReference>
<dbReference type="Proteomes" id="UP000039046">
    <property type="component" value="Unassembled WGS sequence"/>
</dbReference>
<dbReference type="OrthoDB" id="249703at2759"/>
<protein>
    <recommendedName>
        <fullName evidence="4">AB hydrolase-1 domain-containing protein</fullName>
    </recommendedName>
</protein>
<dbReference type="GO" id="GO:0016787">
    <property type="term" value="F:hydrolase activity"/>
    <property type="evidence" value="ECO:0007669"/>
    <property type="project" value="UniProtKB-KW"/>
</dbReference>
<evidence type="ECO:0000256" key="1">
    <source>
        <dbReference type="ARBA" id="ARBA00022801"/>
    </source>
</evidence>
<proteinExistence type="predicted"/>
<dbReference type="Gene3D" id="3.40.50.1820">
    <property type="entry name" value="alpha/beta hydrolase"/>
    <property type="match status" value="1"/>
</dbReference>
<dbReference type="PANTHER" id="PTHR22946">
    <property type="entry name" value="DIENELACTONE HYDROLASE DOMAIN-CONTAINING PROTEIN-RELATED"/>
    <property type="match status" value="1"/>
</dbReference>
<keyword evidence="1" id="KW-0378">Hydrolase</keyword>
<name>A0A0A1T4V9_9HYPO</name>
<evidence type="ECO:0000313" key="3">
    <source>
        <dbReference type="Proteomes" id="UP000039046"/>
    </source>
</evidence>
<reference evidence="2 3" key="1">
    <citation type="journal article" date="2015" name="Genome Announc.">
        <title>Draft Genome Sequence and Gene Annotation of the Entomopathogenic Fungus Verticillium hemipterigenum.</title>
        <authorList>
            <person name="Horn F."/>
            <person name="Habel A."/>
            <person name="Scharf D.H."/>
            <person name="Dworschak J."/>
            <person name="Brakhage A.A."/>
            <person name="Guthke R."/>
            <person name="Hertweck C."/>
            <person name="Linde J."/>
        </authorList>
    </citation>
    <scope>NUCLEOTIDE SEQUENCE [LARGE SCALE GENOMIC DNA]</scope>
</reference>
<accession>A0A0A1T4V9</accession>
<dbReference type="AlphaFoldDB" id="A0A0A1T4V9"/>
<dbReference type="PANTHER" id="PTHR22946:SF12">
    <property type="entry name" value="CONIDIAL PIGMENT BIOSYNTHESIS PROTEIN AYG1 (AFU_ORTHOLOGUE AFUA_2G17550)"/>
    <property type="match status" value="1"/>
</dbReference>
<dbReference type="InterPro" id="IPR050261">
    <property type="entry name" value="FrsA_esterase"/>
</dbReference>
<dbReference type="HOGENOM" id="CLU_034451_1_0_1"/>
<dbReference type="InterPro" id="IPR010520">
    <property type="entry name" value="FrsA-like"/>
</dbReference>
<keyword evidence="3" id="KW-1185">Reference proteome</keyword>
<organism evidence="2 3">
    <name type="scientific">[Torrubiella] hemipterigena</name>
    <dbReference type="NCBI Taxonomy" id="1531966"/>
    <lineage>
        <taxon>Eukaryota</taxon>
        <taxon>Fungi</taxon>
        <taxon>Dikarya</taxon>
        <taxon>Ascomycota</taxon>
        <taxon>Pezizomycotina</taxon>
        <taxon>Sordariomycetes</taxon>
        <taxon>Hypocreomycetidae</taxon>
        <taxon>Hypocreales</taxon>
        <taxon>Clavicipitaceae</taxon>
        <taxon>Clavicipitaceae incertae sedis</taxon>
        <taxon>'Torrubiella' clade</taxon>
    </lineage>
</organism>